<protein>
    <recommendedName>
        <fullName evidence="4">DUF4488 domain-containing protein</fullName>
    </recommendedName>
</protein>
<feature type="chain" id="PRO_5042246933" description="DUF4488 domain-containing protein" evidence="1">
    <location>
        <begin position="30"/>
        <end position="161"/>
    </location>
</feature>
<proteinExistence type="predicted"/>
<sequence>MMPSRYQILKKVSLFLFLLSGGVSQTLVAQSPILEYACQRADLIIQAKVIDVRYTGSWQLGTYSYRADLLILNQYKNKISLDTIGIDITTFYNVQDTTEKQDDYEQVTLKEGKEYIFFLKCKDVQALKYKEYHPLSFTLLDSVFSFIEFDKYKEKRVKQLL</sequence>
<gene>
    <name evidence="2" type="ORF">QNI16_10470</name>
</gene>
<evidence type="ECO:0000256" key="1">
    <source>
        <dbReference type="SAM" id="SignalP"/>
    </source>
</evidence>
<dbReference type="EMBL" id="JASJOS010000004">
    <property type="protein sequence ID" value="MDJ1480906.1"/>
    <property type="molecule type" value="Genomic_DNA"/>
</dbReference>
<name>A0AAE3QLK6_9BACT</name>
<evidence type="ECO:0000313" key="2">
    <source>
        <dbReference type="EMBL" id="MDJ1480906.1"/>
    </source>
</evidence>
<reference evidence="2" key="1">
    <citation type="submission" date="2023-05" db="EMBL/GenBank/DDBJ databases">
        <authorList>
            <person name="Zhang X."/>
        </authorList>
    </citation>
    <scope>NUCLEOTIDE SEQUENCE</scope>
    <source>
        <strain evidence="2">YF14B1</strain>
    </source>
</reference>
<dbReference type="AlphaFoldDB" id="A0AAE3QLK6"/>
<accession>A0AAE3QLK6</accession>
<comment type="caution">
    <text evidence="2">The sequence shown here is derived from an EMBL/GenBank/DDBJ whole genome shotgun (WGS) entry which is preliminary data.</text>
</comment>
<dbReference type="RefSeq" id="WP_313978007.1">
    <property type="nucleotide sequence ID" value="NZ_JASJOS010000004.1"/>
</dbReference>
<feature type="signal peptide" evidence="1">
    <location>
        <begin position="1"/>
        <end position="29"/>
    </location>
</feature>
<keyword evidence="1" id="KW-0732">Signal</keyword>
<evidence type="ECO:0000313" key="3">
    <source>
        <dbReference type="Proteomes" id="UP001241110"/>
    </source>
</evidence>
<organism evidence="2 3">
    <name type="scientific">Xanthocytophaga flava</name>
    <dbReference type="NCBI Taxonomy" id="3048013"/>
    <lineage>
        <taxon>Bacteria</taxon>
        <taxon>Pseudomonadati</taxon>
        <taxon>Bacteroidota</taxon>
        <taxon>Cytophagia</taxon>
        <taxon>Cytophagales</taxon>
        <taxon>Rhodocytophagaceae</taxon>
        <taxon>Xanthocytophaga</taxon>
    </lineage>
</organism>
<evidence type="ECO:0008006" key="4">
    <source>
        <dbReference type="Google" id="ProtNLM"/>
    </source>
</evidence>
<dbReference type="Proteomes" id="UP001241110">
    <property type="component" value="Unassembled WGS sequence"/>
</dbReference>